<protein>
    <submittedName>
        <fullName evidence="1">Uncharacterized protein</fullName>
    </submittedName>
</protein>
<accession>A0A450SCX9</accession>
<dbReference type="AlphaFoldDB" id="A0A450SCX9"/>
<dbReference type="EMBL" id="CAADEW010000027">
    <property type="protein sequence ID" value="VFJ50334.1"/>
    <property type="molecule type" value="Genomic_DNA"/>
</dbReference>
<sequence>MVGFRDGVNSDRAITQTNYTMENGRYGTNLKTEIPKRCSQGRDYENTSSSFFALSTLSPHVASSSGRALSMRCVTMGDNVPNL</sequence>
<gene>
    <name evidence="1" type="ORF">BECKFW1821A_GA0114235_10272</name>
    <name evidence="2" type="ORF">BECKFW1821B_GA0114236_10215</name>
</gene>
<dbReference type="EMBL" id="CAADFD010000021">
    <property type="protein sequence ID" value="VFJ55023.1"/>
    <property type="molecule type" value="Genomic_DNA"/>
</dbReference>
<proteinExistence type="predicted"/>
<organism evidence="1">
    <name type="scientific">Candidatus Kentrum sp. FW</name>
    <dbReference type="NCBI Taxonomy" id="2126338"/>
    <lineage>
        <taxon>Bacteria</taxon>
        <taxon>Pseudomonadati</taxon>
        <taxon>Pseudomonadota</taxon>
        <taxon>Gammaproteobacteria</taxon>
        <taxon>Candidatus Kentrum</taxon>
    </lineage>
</organism>
<reference evidence="1" key="1">
    <citation type="submission" date="2019-02" db="EMBL/GenBank/DDBJ databases">
        <authorList>
            <person name="Gruber-Vodicka R. H."/>
            <person name="Seah K. B. B."/>
        </authorList>
    </citation>
    <scope>NUCLEOTIDE SEQUENCE</scope>
    <source>
        <strain evidence="2">BECK_BZ106</strain>
        <strain evidence="1">BECK_BZ15</strain>
    </source>
</reference>
<evidence type="ECO:0000313" key="1">
    <source>
        <dbReference type="EMBL" id="VFJ50334.1"/>
    </source>
</evidence>
<evidence type="ECO:0000313" key="2">
    <source>
        <dbReference type="EMBL" id="VFJ55023.1"/>
    </source>
</evidence>
<name>A0A450SCX9_9GAMM</name>